<dbReference type="GO" id="GO:0000906">
    <property type="term" value="F:6,7-dimethyl-8-ribityllumazine synthase activity"/>
    <property type="evidence" value="ECO:0007669"/>
    <property type="project" value="UniProtKB-EC"/>
</dbReference>
<dbReference type="NCBIfam" id="TIGR00114">
    <property type="entry name" value="lumazine-synth"/>
    <property type="match status" value="1"/>
</dbReference>
<reference evidence="9" key="1">
    <citation type="journal article" date="2019" name="Int. J. Syst. Evol. Microbiol.">
        <title>The Global Catalogue of Microorganisms (GCM) 10K type strain sequencing project: providing services to taxonomists for standard genome sequencing and annotation.</title>
        <authorList>
            <consortium name="The Broad Institute Genomics Platform"/>
            <consortium name="The Broad Institute Genome Sequencing Center for Infectious Disease"/>
            <person name="Wu L."/>
            <person name="Ma J."/>
        </authorList>
    </citation>
    <scope>NUCLEOTIDE SEQUENCE [LARGE SCALE GENOMIC DNA]</scope>
    <source>
        <strain evidence="9">CGMCC 4.7330</strain>
    </source>
</reference>
<feature type="binding site" evidence="7">
    <location>
        <begin position="87"/>
        <end position="88"/>
    </location>
    <ligand>
        <name>(2S)-2-hydroxy-3-oxobutyl phosphate</name>
        <dbReference type="ChEBI" id="CHEBI:58830"/>
    </ligand>
</feature>
<dbReference type="HAMAP" id="MF_00178">
    <property type="entry name" value="Lumazine_synth"/>
    <property type="match status" value="1"/>
</dbReference>
<evidence type="ECO:0000256" key="5">
    <source>
        <dbReference type="ARBA" id="ARBA00022679"/>
    </source>
</evidence>
<gene>
    <name evidence="7 8" type="primary">ribH</name>
    <name evidence="8" type="ORF">ACFO0B_15855</name>
</gene>
<protein>
    <recommendedName>
        <fullName evidence="3 7">6,7-dimethyl-8-ribityllumazine synthase</fullName>
        <shortName evidence="7">DMRL synthase</shortName>
        <shortName evidence="7">LS</shortName>
        <shortName evidence="7">Lumazine synthase</shortName>
        <ecNumber evidence="3 7">2.5.1.78</ecNumber>
    </recommendedName>
</protein>
<evidence type="ECO:0000256" key="6">
    <source>
        <dbReference type="ARBA" id="ARBA00048785"/>
    </source>
</evidence>
<comment type="function">
    <text evidence="7">Catalyzes the formation of 6,7-dimethyl-8-ribityllumazine by condensation of 5-amino-6-(D-ribitylamino)uracil with 3,4-dihydroxy-2-butanone 4-phosphate. This is the penultimate step in the biosynthesis of riboflavin.</text>
</comment>
<evidence type="ECO:0000256" key="3">
    <source>
        <dbReference type="ARBA" id="ARBA00012664"/>
    </source>
</evidence>
<keyword evidence="5 7" id="KW-0808">Transferase</keyword>
<dbReference type="PANTHER" id="PTHR21058">
    <property type="entry name" value="6,7-DIMETHYL-8-RIBITYLLUMAZINE SYNTHASE DMRL SYNTHASE LUMAZINE SYNTHASE"/>
    <property type="match status" value="1"/>
</dbReference>
<dbReference type="InterPro" id="IPR034964">
    <property type="entry name" value="LS"/>
</dbReference>
<dbReference type="EC" id="2.5.1.78" evidence="3 7"/>
<accession>A0ABV8DTN1</accession>
<feature type="binding site" evidence="7">
    <location>
        <begin position="57"/>
        <end position="59"/>
    </location>
    <ligand>
        <name>5-amino-6-(D-ribitylamino)uracil</name>
        <dbReference type="ChEBI" id="CHEBI:15934"/>
    </ligand>
</feature>
<dbReference type="EMBL" id="JBHSAX010000014">
    <property type="protein sequence ID" value="MFC3963465.1"/>
    <property type="molecule type" value="Genomic_DNA"/>
</dbReference>
<dbReference type="SUPFAM" id="SSF52121">
    <property type="entry name" value="Lumazine synthase"/>
    <property type="match status" value="1"/>
</dbReference>
<keyword evidence="4 7" id="KW-0686">Riboflavin biosynthesis</keyword>
<dbReference type="Gene3D" id="3.40.50.960">
    <property type="entry name" value="Lumazine/riboflavin synthase"/>
    <property type="match status" value="1"/>
</dbReference>
<proteinExistence type="inferred from homology"/>
<comment type="catalytic activity">
    <reaction evidence="6 7">
        <text>(2S)-2-hydroxy-3-oxobutyl phosphate + 5-amino-6-(D-ribitylamino)uracil = 6,7-dimethyl-8-(1-D-ribityl)lumazine + phosphate + 2 H2O + H(+)</text>
        <dbReference type="Rhea" id="RHEA:26152"/>
        <dbReference type="ChEBI" id="CHEBI:15377"/>
        <dbReference type="ChEBI" id="CHEBI:15378"/>
        <dbReference type="ChEBI" id="CHEBI:15934"/>
        <dbReference type="ChEBI" id="CHEBI:43474"/>
        <dbReference type="ChEBI" id="CHEBI:58201"/>
        <dbReference type="ChEBI" id="CHEBI:58830"/>
        <dbReference type="EC" id="2.5.1.78"/>
    </reaction>
</comment>
<dbReference type="Proteomes" id="UP001595696">
    <property type="component" value="Unassembled WGS sequence"/>
</dbReference>
<evidence type="ECO:0000256" key="2">
    <source>
        <dbReference type="ARBA" id="ARBA00007424"/>
    </source>
</evidence>
<keyword evidence="9" id="KW-1185">Reference proteome</keyword>
<feature type="binding site" evidence="7">
    <location>
        <position position="25"/>
    </location>
    <ligand>
        <name>5-amino-6-(D-ribitylamino)uracil</name>
        <dbReference type="ChEBI" id="CHEBI:15934"/>
    </ligand>
</feature>
<sequence>MRIAIDISELPAVNGARVAVVQSKWYRERVDRLADACRATLRAASCAEPTKHIVPGALEMPLAVTLLLRSDPSLDAVICLGAVLKGDTYHFEMVMDACGRGLAEVSREYLTPVINEVLPITDLADLDKRSQPDEFNKGIEAAAAAVEFIAWRRGLA</sequence>
<evidence type="ECO:0000256" key="4">
    <source>
        <dbReference type="ARBA" id="ARBA00022619"/>
    </source>
</evidence>
<dbReference type="Pfam" id="PF00885">
    <property type="entry name" value="DMRL_synthase"/>
    <property type="match status" value="1"/>
</dbReference>
<feature type="binding site" evidence="7">
    <location>
        <position position="129"/>
    </location>
    <ligand>
        <name>(2S)-2-hydroxy-3-oxobutyl phosphate</name>
        <dbReference type="ChEBI" id="CHEBI:58830"/>
    </ligand>
</feature>
<dbReference type="InterPro" id="IPR036467">
    <property type="entry name" value="LS/RS_sf"/>
</dbReference>
<evidence type="ECO:0000313" key="9">
    <source>
        <dbReference type="Proteomes" id="UP001595696"/>
    </source>
</evidence>
<dbReference type="RefSeq" id="WP_378613212.1">
    <property type="nucleotide sequence ID" value="NZ_JBHSAX010000014.1"/>
</dbReference>
<comment type="similarity">
    <text evidence="2 7">Belongs to the DMRL synthase family.</text>
</comment>
<feature type="active site" description="Proton donor" evidence="7">
    <location>
        <position position="90"/>
    </location>
</feature>
<comment type="caution">
    <text evidence="8">The sequence shown here is derived from an EMBL/GenBank/DDBJ whole genome shotgun (WGS) entry which is preliminary data.</text>
</comment>
<dbReference type="PANTHER" id="PTHR21058:SF0">
    <property type="entry name" value="6,7-DIMETHYL-8-RIBITYLLUMAZINE SYNTHASE"/>
    <property type="match status" value="1"/>
</dbReference>
<name>A0ABV8DTN1_9NOCA</name>
<feature type="binding site" evidence="7">
    <location>
        <begin position="82"/>
        <end position="84"/>
    </location>
    <ligand>
        <name>5-amino-6-(D-ribitylamino)uracil</name>
        <dbReference type="ChEBI" id="CHEBI:15934"/>
    </ligand>
</feature>
<organism evidence="8 9">
    <name type="scientific">Nocardia jiangsuensis</name>
    <dbReference type="NCBI Taxonomy" id="1691563"/>
    <lineage>
        <taxon>Bacteria</taxon>
        <taxon>Bacillati</taxon>
        <taxon>Actinomycetota</taxon>
        <taxon>Actinomycetes</taxon>
        <taxon>Mycobacteriales</taxon>
        <taxon>Nocardiaceae</taxon>
        <taxon>Nocardia</taxon>
    </lineage>
</organism>
<feature type="binding site" evidence="7">
    <location>
        <position position="115"/>
    </location>
    <ligand>
        <name>5-amino-6-(D-ribitylamino)uracil</name>
        <dbReference type="ChEBI" id="CHEBI:15934"/>
    </ligand>
</feature>
<dbReference type="InterPro" id="IPR002180">
    <property type="entry name" value="LS/RS"/>
</dbReference>
<comment type="pathway">
    <text evidence="1 7">Cofactor biosynthesis; riboflavin biosynthesis; riboflavin from 2-hydroxy-3-oxobutyl phosphate and 5-amino-6-(D-ribitylamino)uracil: step 1/2.</text>
</comment>
<evidence type="ECO:0000256" key="1">
    <source>
        <dbReference type="ARBA" id="ARBA00004917"/>
    </source>
</evidence>
<evidence type="ECO:0000256" key="7">
    <source>
        <dbReference type="HAMAP-Rule" id="MF_00178"/>
    </source>
</evidence>
<evidence type="ECO:0000313" key="8">
    <source>
        <dbReference type="EMBL" id="MFC3963465.1"/>
    </source>
</evidence>